<gene>
    <name evidence="1" type="ORF">RINTHH_16100</name>
</gene>
<sequence>MYWCYLYIYTHLFKVGEWADLSSEDTFAKIIHWIALCDTFNATEQPAVTLSLGLDSNGLPLFEHKVS</sequence>
<comment type="caution">
    <text evidence="1">The sequence shown here is derived from an EMBL/GenBank/DDBJ whole genome shotgun (WGS) entry which is preliminary data.</text>
</comment>
<dbReference type="AlphaFoldDB" id="M1X311"/>
<evidence type="ECO:0000313" key="2">
    <source>
        <dbReference type="Proteomes" id="UP000053051"/>
    </source>
</evidence>
<accession>M1X311</accession>
<protein>
    <submittedName>
        <fullName evidence="1">Amidase</fullName>
    </submittedName>
</protein>
<dbReference type="EMBL" id="CAIY01000056">
    <property type="protein sequence ID" value="CCH67765.1"/>
    <property type="molecule type" value="Genomic_DNA"/>
</dbReference>
<reference evidence="1 2" key="1">
    <citation type="submission" date="2012-05" db="EMBL/GenBank/DDBJ databases">
        <authorList>
            <person name="Hilton J."/>
        </authorList>
    </citation>
    <scope>NUCLEOTIDE SEQUENCE [LARGE SCALE GENOMIC DNA]</scope>
    <source>
        <strain evidence="1 2">HH01</strain>
    </source>
</reference>
<reference evidence="2" key="2">
    <citation type="submission" date="2016-01" db="EMBL/GenBank/DDBJ databases">
        <title>Diatom-associated endosymboitic cyanobacterium lacks core nitrogen metabolism enzymes.</title>
        <authorList>
            <person name="Hilton J.A."/>
            <person name="Foster R.A."/>
            <person name="Tripp H.J."/>
            <person name="Carter B.J."/>
            <person name="Zehr J.P."/>
            <person name="Villareal T.A."/>
        </authorList>
    </citation>
    <scope>NUCLEOTIDE SEQUENCE [LARGE SCALE GENOMIC DNA]</scope>
    <source>
        <strain evidence="2">HH01</strain>
    </source>
</reference>
<proteinExistence type="predicted"/>
<dbReference type="Proteomes" id="UP000053051">
    <property type="component" value="Unassembled WGS sequence"/>
</dbReference>
<dbReference type="STRING" id="1165094.RINTHH_16100"/>
<evidence type="ECO:0000313" key="1">
    <source>
        <dbReference type="EMBL" id="CCH67765.1"/>
    </source>
</evidence>
<name>M1X311_9NOST</name>
<organism evidence="1 2">
    <name type="scientific">Richelia intracellularis HH01</name>
    <dbReference type="NCBI Taxonomy" id="1165094"/>
    <lineage>
        <taxon>Bacteria</taxon>
        <taxon>Bacillati</taxon>
        <taxon>Cyanobacteriota</taxon>
        <taxon>Cyanophyceae</taxon>
        <taxon>Nostocales</taxon>
        <taxon>Nostocaceae</taxon>
        <taxon>Richelia</taxon>
    </lineage>
</organism>
<keyword evidence="2" id="KW-1185">Reference proteome</keyword>